<accession>A0AAJ8WUW0</accession>
<dbReference type="AlphaFoldDB" id="A0AAJ8WUW0"/>
<keyword evidence="1" id="KW-0812">Transmembrane</keyword>
<sequence length="38" mass="4211">MPFFNYMVYMTLFLQANLAVTGTAVICLSRVAFCVTSS</sequence>
<evidence type="ECO:0000313" key="2">
    <source>
        <dbReference type="EMBL" id="EFZ05285.1"/>
    </source>
</evidence>
<feature type="transmembrane region" description="Helical" evidence="1">
    <location>
        <begin position="6"/>
        <end position="33"/>
    </location>
</feature>
<evidence type="ECO:0000256" key="1">
    <source>
        <dbReference type="SAM" id="Phobius"/>
    </source>
</evidence>
<proteinExistence type="predicted"/>
<evidence type="ECO:0000313" key="3">
    <source>
        <dbReference type="Proteomes" id="UP000003971"/>
    </source>
</evidence>
<gene>
    <name evidence="2" type="ORF">SCA50_0727</name>
</gene>
<name>A0AAJ8WUW0_SALET</name>
<protein>
    <submittedName>
        <fullName evidence="2">Uncharacterized protein</fullName>
    </submittedName>
</protein>
<keyword evidence="1" id="KW-1133">Transmembrane helix</keyword>
<dbReference type="EMBL" id="CM001062">
    <property type="protein sequence ID" value="EFZ05285.1"/>
    <property type="molecule type" value="Genomic_DNA"/>
</dbReference>
<reference evidence="2 3" key="1">
    <citation type="journal article" date="2011" name="J. Bacteriol.">
        <title>Genome sequences of Salmonella enterica serovar typhimurium, Choleraesuis, Dublin, and Gallinarum strains of well- defined virulence in food-producing animals.</title>
        <authorList>
            <person name="Richardson E.J."/>
            <person name="Limaye B."/>
            <person name="Inamdar H."/>
            <person name="Datta A."/>
            <person name="Manjari K.S."/>
            <person name="Pullinger G.D."/>
            <person name="Thomson N.R."/>
            <person name="Joshi R.R."/>
            <person name="Watson M."/>
            <person name="Stevens M.P."/>
        </authorList>
    </citation>
    <scope>NUCLEOTIDE SEQUENCE [LARGE SCALE GENOMIC DNA]</scope>
    <source>
        <strain evidence="2">A50</strain>
    </source>
</reference>
<keyword evidence="1" id="KW-0472">Membrane</keyword>
<organism evidence="2 3">
    <name type="scientific">Salmonella enterica subsp. enterica serovar Choleraesuis str. SCSA50</name>
    <dbReference type="NCBI Taxonomy" id="904139"/>
    <lineage>
        <taxon>Bacteria</taxon>
        <taxon>Pseudomonadati</taxon>
        <taxon>Pseudomonadota</taxon>
        <taxon>Gammaproteobacteria</taxon>
        <taxon>Enterobacterales</taxon>
        <taxon>Enterobacteriaceae</taxon>
        <taxon>Salmonella</taxon>
    </lineage>
</organism>
<dbReference type="Proteomes" id="UP000003971">
    <property type="component" value="Chromosome"/>
</dbReference>